<keyword evidence="3" id="KW-0862">Zinc</keyword>
<dbReference type="GO" id="GO:0032221">
    <property type="term" value="C:Rpd3S complex"/>
    <property type="evidence" value="ECO:0007669"/>
    <property type="project" value="TreeGrafter"/>
</dbReference>
<dbReference type="InterPro" id="IPR019787">
    <property type="entry name" value="Znf_PHD-finger"/>
</dbReference>
<dbReference type="SUPFAM" id="SSF57903">
    <property type="entry name" value="FYVE/PHD zinc finger"/>
    <property type="match status" value="2"/>
</dbReference>
<evidence type="ECO:0000313" key="8">
    <source>
        <dbReference type="Proteomes" id="UP000016922"/>
    </source>
</evidence>
<dbReference type="Gene3D" id="2.30.30.1150">
    <property type="match status" value="1"/>
</dbReference>
<dbReference type="EMBL" id="KE145357">
    <property type="protein sequence ID" value="EPE34023.1"/>
    <property type="molecule type" value="Genomic_DNA"/>
</dbReference>
<feature type="compositionally biased region" description="Basic residues" evidence="5">
    <location>
        <begin position="448"/>
        <end position="458"/>
    </location>
</feature>
<dbReference type="eggNOG" id="KOG4299">
    <property type="taxonomic scope" value="Eukaryota"/>
</dbReference>
<feature type="compositionally biased region" description="Basic and acidic residues" evidence="5">
    <location>
        <begin position="619"/>
        <end position="643"/>
    </location>
</feature>
<feature type="compositionally biased region" description="Polar residues" evidence="5">
    <location>
        <begin position="172"/>
        <end position="192"/>
    </location>
</feature>
<evidence type="ECO:0000256" key="3">
    <source>
        <dbReference type="ARBA" id="ARBA00022833"/>
    </source>
</evidence>
<evidence type="ECO:0000259" key="6">
    <source>
        <dbReference type="PROSITE" id="PS50016"/>
    </source>
</evidence>
<organism evidence="7 8">
    <name type="scientific">Glarea lozoyensis (strain ATCC 20868 / MF5171)</name>
    <dbReference type="NCBI Taxonomy" id="1116229"/>
    <lineage>
        <taxon>Eukaryota</taxon>
        <taxon>Fungi</taxon>
        <taxon>Dikarya</taxon>
        <taxon>Ascomycota</taxon>
        <taxon>Pezizomycotina</taxon>
        <taxon>Leotiomycetes</taxon>
        <taxon>Helotiales</taxon>
        <taxon>Helotiaceae</taxon>
        <taxon>Glarea</taxon>
    </lineage>
</organism>
<protein>
    <submittedName>
        <fullName evidence="7">FYVE/PHD zinc finger</fullName>
    </submittedName>
</protein>
<feature type="region of interest" description="Disordered" evidence="5">
    <location>
        <begin position="368"/>
        <end position="788"/>
    </location>
</feature>
<feature type="compositionally biased region" description="Polar residues" evidence="5">
    <location>
        <begin position="591"/>
        <end position="611"/>
    </location>
</feature>
<evidence type="ECO:0000256" key="5">
    <source>
        <dbReference type="SAM" id="MobiDB-lite"/>
    </source>
</evidence>
<feature type="region of interest" description="Disordered" evidence="5">
    <location>
        <begin position="1156"/>
        <end position="1192"/>
    </location>
</feature>
<dbReference type="PANTHER" id="PTHR47636">
    <property type="entry name" value="TRANSCRIPTIONAL REGULATORY PROTEIN RCO1"/>
    <property type="match status" value="1"/>
</dbReference>
<evidence type="ECO:0000313" key="7">
    <source>
        <dbReference type="EMBL" id="EPE34023.1"/>
    </source>
</evidence>
<dbReference type="Gene3D" id="3.30.40.10">
    <property type="entry name" value="Zinc/RING finger domain, C3HC4 (zinc finger)"/>
    <property type="match status" value="1"/>
</dbReference>
<dbReference type="InterPro" id="IPR052819">
    <property type="entry name" value="Chromatin_regulatory_protein"/>
</dbReference>
<dbReference type="KEGG" id="glz:GLAREA_07036"/>
<feature type="domain" description="PHD-type" evidence="6">
    <location>
        <begin position="791"/>
        <end position="839"/>
    </location>
</feature>
<dbReference type="HOGENOM" id="CLU_001648_0_0_1"/>
<feature type="compositionally biased region" description="Polar residues" evidence="5">
    <location>
        <begin position="1"/>
        <end position="13"/>
    </location>
</feature>
<evidence type="ECO:0000256" key="2">
    <source>
        <dbReference type="ARBA" id="ARBA00022771"/>
    </source>
</evidence>
<proteinExistence type="predicted"/>
<dbReference type="PROSITE" id="PS50016">
    <property type="entry name" value="ZF_PHD_2"/>
    <property type="match status" value="1"/>
</dbReference>
<dbReference type="GO" id="GO:0006357">
    <property type="term" value="P:regulation of transcription by RNA polymerase II"/>
    <property type="evidence" value="ECO:0007669"/>
    <property type="project" value="TreeGrafter"/>
</dbReference>
<feature type="compositionally biased region" description="Acidic residues" evidence="5">
    <location>
        <begin position="157"/>
        <end position="170"/>
    </location>
</feature>
<evidence type="ECO:0000256" key="4">
    <source>
        <dbReference type="PROSITE-ProRule" id="PRU00146"/>
    </source>
</evidence>
<evidence type="ECO:0000256" key="1">
    <source>
        <dbReference type="ARBA" id="ARBA00022723"/>
    </source>
</evidence>
<feature type="compositionally biased region" description="Polar residues" evidence="5">
    <location>
        <begin position="133"/>
        <end position="148"/>
    </location>
</feature>
<gene>
    <name evidence="7" type="ORF">GLAREA_07036</name>
</gene>
<feature type="compositionally biased region" description="Low complexity" evidence="5">
    <location>
        <begin position="540"/>
        <end position="577"/>
    </location>
</feature>
<keyword evidence="8" id="KW-1185">Reference proteome</keyword>
<keyword evidence="1" id="KW-0479">Metal-binding</keyword>
<dbReference type="InterPro" id="IPR001965">
    <property type="entry name" value="Znf_PHD"/>
</dbReference>
<dbReference type="RefSeq" id="XP_008079175.1">
    <property type="nucleotide sequence ID" value="XM_008080984.1"/>
</dbReference>
<keyword evidence="2 4" id="KW-0863">Zinc-finger</keyword>
<dbReference type="CDD" id="cd15534">
    <property type="entry name" value="PHD2_PHF12_Rco1"/>
    <property type="match status" value="1"/>
</dbReference>
<feature type="compositionally biased region" description="Polar residues" evidence="5">
    <location>
        <begin position="487"/>
        <end position="509"/>
    </location>
</feature>
<feature type="compositionally biased region" description="Polar residues" evidence="5">
    <location>
        <begin position="370"/>
        <end position="380"/>
    </location>
</feature>
<dbReference type="AlphaFoldDB" id="S3E6L1"/>
<dbReference type="SMART" id="SM00249">
    <property type="entry name" value="PHD"/>
    <property type="match status" value="2"/>
</dbReference>
<dbReference type="PROSITE" id="PS01359">
    <property type="entry name" value="ZF_PHD_1"/>
    <property type="match status" value="1"/>
</dbReference>
<feature type="compositionally biased region" description="Low complexity" evidence="5">
    <location>
        <begin position="410"/>
        <end position="420"/>
    </location>
</feature>
<dbReference type="GO" id="GO:0008270">
    <property type="term" value="F:zinc ion binding"/>
    <property type="evidence" value="ECO:0007669"/>
    <property type="project" value="UniProtKB-KW"/>
</dbReference>
<feature type="compositionally biased region" description="Basic and acidic residues" evidence="5">
    <location>
        <begin position="86"/>
        <end position="101"/>
    </location>
</feature>
<name>S3E6L1_GLAL2</name>
<dbReference type="OMA" id="CYYFVPP"/>
<dbReference type="InterPro" id="IPR013083">
    <property type="entry name" value="Znf_RING/FYVE/PHD"/>
</dbReference>
<dbReference type="InterPro" id="IPR011011">
    <property type="entry name" value="Znf_FYVE_PHD"/>
</dbReference>
<dbReference type="Pfam" id="PF00628">
    <property type="entry name" value="PHD"/>
    <property type="match status" value="1"/>
</dbReference>
<dbReference type="PANTHER" id="PTHR47636:SF1">
    <property type="entry name" value="TRANSCRIPTIONAL REGULATORY PROTEIN RCO1"/>
    <property type="match status" value="1"/>
</dbReference>
<accession>S3E6L1</accession>
<feature type="compositionally biased region" description="Basic and acidic residues" evidence="5">
    <location>
        <begin position="695"/>
        <end position="706"/>
    </location>
</feature>
<feature type="region of interest" description="Disordered" evidence="5">
    <location>
        <begin position="82"/>
        <end position="209"/>
    </location>
</feature>
<feature type="compositionally biased region" description="Polar residues" evidence="5">
    <location>
        <begin position="530"/>
        <end position="539"/>
    </location>
</feature>
<dbReference type="CDD" id="cd15535">
    <property type="entry name" value="PHD1_Rco1"/>
    <property type="match status" value="1"/>
</dbReference>
<dbReference type="STRING" id="1116229.S3E6L1"/>
<dbReference type="Proteomes" id="UP000016922">
    <property type="component" value="Unassembled WGS sequence"/>
</dbReference>
<dbReference type="OrthoDB" id="5876363at2759"/>
<feature type="region of interest" description="Disordered" evidence="5">
    <location>
        <begin position="1"/>
        <end position="65"/>
    </location>
</feature>
<dbReference type="InterPro" id="IPR019786">
    <property type="entry name" value="Zinc_finger_PHD-type_CS"/>
</dbReference>
<dbReference type="GeneID" id="19466089"/>
<reference evidence="7 8" key="1">
    <citation type="journal article" date="2013" name="BMC Genomics">
        <title>Genomics-driven discovery of the pneumocandin biosynthetic gene cluster in the fungus Glarea lozoyensis.</title>
        <authorList>
            <person name="Chen L."/>
            <person name="Yue Q."/>
            <person name="Zhang X."/>
            <person name="Xiang M."/>
            <person name="Wang C."/>
            <person name="Li S."/>
            <person name="Che Y."/>
            <person name="Ortiz-Lopez F.J."/>
            <person name="Bills G.F."/>
            <person name="Liu X."/>
            <person name="An Z."/>
        </authorList>
    </citation>
    <scope>NUCLEOTIDE SEQUENCE [LARGE SCALE GENOMIC DNA]</scope>
    <source>
        <strain evidence="8">ATCC 20868 / MF5171</strain>
    </source>
</reference>
<feature type="compositionally biased region" description="Basic and acidic residues" evidence="5">
    <location>
        <begin position="27"/>
        <end position="46"/>
    </location>
</feature>
<sequence>MSFSGRPTRSRVSSPFVPKPTNGAPEPSERVADVTQKKTFMDRWVEPARAPPRPSFAEAGFERGGTVANMAPLGTLPSSKVMKSAARAEFRDGADRVRRSEASNATTPETPDPQPYATRQRSLSIKPELALISPQTPRDQMSLPSTPQKMDEKMEEPVGEPMLEQEEEVAESSHSPLQEPTKPTRSSMSLSSPAPYHSRGRSDVFTPEIGPDGQLAIDVKLTDRVVEASVQKALDHQRYPTAYALRTLYDELQNDPNFIRLIESAYHERASEDELTFLEKKLRKKKREGKKDRTGEYYFNGDGSDPAPAQRPLLSTVSAALTYDTMPNLRPGSARSFGEQTRDVSMLSSASPVNWPRELDYFRAPLAHTSPYTTKPQPYTSIYGKPPASKKEDGPVNGASTPLSGHERSGSVTSSSSLSSMDDETLQSLDPVADGETADAENTTGNTPRRKGRGKRGAAQKPESEGKNRLAAGHRKSATSAPLLAKTNANAHNTRAKSDNSSSRNSTPAETLVPNGHKSSKAQPIPSAPPTKNKTSAPRTFTFSTAPVTSTSTSSPTPTTLSSSAQPPSTNNNNSSQHDGDMAPARLLPESVTTSVSSKSDAPTLPTFKTKSQGKAKHRPQDEKHEKHEKDILEKKRAAREKTNNSAKILESFERHQLAPPPPHIEEAASENGELVPAPAKKPIKKRIILNTSTRETRNRYNHNDSENSSPTLLSFQPDLAPGSLSNSRAGTPIAGGRPTRRAKTGSGLRVKTSPVKKKGGIVAGIPRASGERNSPSGVGAGPSESKDDNDDYCAACGGNGELVCCDGCNRAFHFKCVDPPMIENSSQDSWYCNTCDFAHNPPEKDESKNSTFGPLLHNLKFKNPSAFHLPKSIRECFEGVVTGAEGEYEEPAPPKPKNRGGYDEAPDYFRTKDSKGKLIVCHRCNGIASAPDRMIIPCSFCSLYWHLDCLDTPMAKEPHLARQWRCPAHVDDIMDVLPAKLGPAHRWRKLKGAVPVTPTIPRGSKNNGHIEIEESSLVDDENRGFYNDTQFGTVYKLPEEGLKLDFISKVKQQGGGISRSGYMNRQTSATTVPALHSRSLVEQQTALTLAALATEGPDLSIDNLTKTLVRFAPPEVMTMISQVDSSAIASKAIPESDRKNLMVVQEWIKNVLATSPATEVGEDVDDPDQPARKRQKTSNGTHEDEDATMLL</sequence>